<proteinExistence type="predicted"/>
<dbReference type="GO" id="GO:0000981">
    <property type="term" value="F:DNA-binding transcription factor activity, RNA polymerase II-specific"/>
    <property type="evidence" value="ECO:0007669"/>
    <property type="project" value="TreeGrafter"/>
</dbReference>
<dbReference type="GO" id="GO:0005634">
    <property type="term" value="C:nucleus"/>
    <property type="evidence" value="ECO:0007669"/>
    <property type="project" value="UniProtKB-SubCell"/>
</dbReference>
<organism evidence="4 5">
    <name type="scientific">Acropora cervicornis</name>
    <name type="common">Staghorn coral</name>
    <dbReference type="NCBI Taxonomy" id="6130"/>
    <lineage>
        <taxon>Eukaryota</taxon>
        <taxon>Metazoa</taxon>
        <taxon>Cnidaria</taxon>
        <taxon>Anthozoa</taxon>
        <taxon>Hexacorallia</taxon>
        <taxon>Scleractinia</taxon>
        <taxon>Astrocoeniina</taxon>
        <taxon>Acroporidae</taxon>
        <taxon>Acropora</taxon>
    </lineage>
</organism>
<evidence type="ECO:0000313" key="5">
    <source>
        <dbReference type="Proteomes" id="UP001249851"/>
    </source>
</evidence>
<name>A0AAD9QRC8_ACRCE</name>
<protein>
    <submittedName>
        <fullName evidence="4">Cyclin-D-binding Myb-like transcription factor 1</fullName>
    </submittedName>
</protein>
<dbReference type="EMBL" id="JARQWQ010000018">
    <property type="protein sequence ID" value="KAK2565961.1"/>
    <property type="molecule type" value="Genomic_DNA"/>
</dbReference>
<gene>
    <name evidence="4" type="ORF">P5673_010270</name>
</gene>
<evidence type="ECO:0000256" key="3">
    <source>
        <dbReference type="ARBA" id="ARBA00023242"/>
    </source>
</evidence>
<dbReference type="PANTHER" id="PTHR46380:SF2">
    <property type="entry name" value="CYCLIN-D-BINDING MYB-LIKE TRANSCRIPTION FACTOR 1"/>
    <property type="match status" value="1"/>
</dbReference>
<sequence length="166" mass="19564">MELLYHSFMEEDDGVAYKGLFLQFTDVLSGFTTRPTIWDVHRVTDTPEGGSVPFKGFSWQAVADIVKTRNSYQCRSQWLYRLCFREDTIKSGKRWSAEDDRKLITRLYTSGVTEECDVDWMDTPWIIFTRNMEKPPEILNRRRSFANEFLFNPGFLLGTDNRCRFS</sequence>
<keyword evidence="3" id="KW-0539">Nucleus</keyword>
<dbReference type="AlphaFoldDB" id="A0AAD9QRC8"/>
<evidence type="ECO:0000256" key="2">
    <source>
        <dbReference type="ARBA" id="ARBA00023125"/>
    </source>
</evidence>
<evidence type="ECO:0000313" key="4">
    <source>
        <dbReference type="EMBL" id="KAK2565961.1"/>
    </source>
</evidence>
<dbReference type="Proteomes" id="UP001249851">
    <property type="component" value="Unassembled WGS sequence"/>
</dbReference>
<dbReference type="InterPro" id="IPR009057">
    <property type="entry name" value="Homeodomain-like_sf"/>
</dbReference>
<reference evidence="4" key="2">
    <citation type="journal article" date="2023" name="Science">
        <title>Genomic signatures of disease resistance in endangered staghorn corals.</title>
        <authorList>
            <person name="Vollmer S.V."/>
            <person name="Selwyn J.D."/>
            <person name="Despard B.A."/>
            <person name="Roesel C.L."/>
        </authorList>
    </citation>
    <scope>NUCLEOTIDE SEQUENCE</scope>
    <source>
        <strain evidence="4">K2</strain>
    </source>
</reference>
<reference evidence="4" key="1">
    <citation type="journal article" date="2023" name="G3 (Bethesda)">
        <title>Whole genome assembly and annotation of the endangered Caribbean coral Acropora cervicornis.</title>
        <authorList>
            <person name="Selwyn J.D."/>
            <person name="Vollmer S.V."/>
        </authorList>
    </citation>
    <scope>NUCLEOTIDE SEQUENCE</scope>
    <source>
        <strain evidence="4">K2</strain>
    </source>
</reference>
<comment type="subcellular location">
    <subcellularLocation>
        <location evidence="1">Nucleus</location>
    </subcellularLocation>
</comment>
<dbReference type="PANTHER" id="PTHR46380">
    <property type="entry name" value="CYCLIN-D-BINDING MYB-LIKE TRANSCRIPTION FACTOR 1"/>
    <property type="match status" value="1"/>
</dbReference>
<dbReference type="SUPFAM" id="SSF46689">
    <property type="entry name" value="Homeodomain-like"/>
    <property type="match status" value="1"/>
</dbReference>
<accession>A0AAD9QRC8</accession>
<evidence type="ECO:0000256" key="1">
    <source>
        <dbReference type="ARBA" id="ARBA00004123"/>
    </source>
</evidence>
<keyword evidence="5" id="KW-1185">Reference proteome</keyword>
<keyword evidence="2" id="KW-0238">DNA-binding</keyword>
<comment type="caution">
    <text evidence="4">The sequence shown here is derived from an EMBL/GenBank/DDBJ whole genome shotgun (WGS) entry which is preliminary data.</text>
</comment>
<dbReference type="GO" id="GO:0000978">
    <property type="term" value="F:RNA polymerase II cis-regulatory region sequence-specific DNA binding"/>
    <property type="evidence" value="ECO:0007669"/>
    <property type="project" value="TreeGrafter"/>
</dbReference>
<dbReference type="InterPro" id="IPR051651">
    <property type="entry name" value="DMTF1_DNA-bind_reg"/>
</dbReference>